<protein>
    <submittedName>
        <fullName evidence="3">CPBP family intramembrane glutamic endopeptidase</fullName>
        <ecNumber evidence="3">3.4.-.-</ecNumber>
    </submittedName>
</protein>
<name>A0ABZ1BQU4_9FIRM</name>
<dbReference type="EC" id="3.4.-.-" evidence="3"/>
<feature type="domain" description="CAAX prenyl protease 2/Lysostaphin resistance protein A-like" evidence="2">
    <location>
        <begin position="137"/>
        <end position="228"/>
    </location>
</feature>
<keyword evidence="3" id="KW-0378">Hydrolase</keyword>
<dbReference type="RefSeq" id="WP_324669189.1">
    <property type="nucleotide sequence ID" value="NZ_CP141614.1"/>
</dbReference>
<feature type="transmembrane region" description="Helical" evidence="1">
    <location>
        <begin position="221"/>
        <end position="239"/>
    </location>
</feature>
<feature type="transmembrane region" description="Helical" evidence="1">
    <location>
        <begin position="38"/>
        <end position="57"/>
    </location>
</feature>
<sequence length="241" mass="25173">MTGRRELSWALGSIAALFLVASGLGGLAAVTLGMRRPAADVAAAWMLQLVVGALGLAGRRRLRRLGDPGEQPLPVRARLRSLVGGLWFGAVLVAAQAAVNAVVMQAARLAGWEETVRRIGLAEQRSLMGLLFGTGGVWLAALVVLLVAVAPVVEETFFRGYLYRLLRGPGRVAPLPAAATSAVAFAGLHAYLVHLPALWVVGVLLALWYERHGRLSAAVGAHMGANLLTLALVLTGGMAPA</sequence>
<dbReference type="Proteomes" id="UP001333102">
    <property type="component" value="Chromosome"/>
</dbReference>
<keyword evidence="4" id="KW-1185">Reference proteome</keyword>
<dbReference type="EMBL" id="CP141614">
    <property type="protein sequence ID" value="WRP14806.1"/>
    <property type="molecule type" value="Genomic_DNA"/>
</dbReference>
<feature type="transmembrane region" description="Helical" evidence="1">
    <location>
        <begin position="127"/>
        <end position="153"/>
    </location>
</feature>
<evidence type="ECO:0000313" key="3">
    <source>
        <dbReference type="EMBL" id="WRP14806.1"/>
    </source>
</evidence>
<reference evidence="4" key="1">
    <citation type="submission" date="2023-12" db="EMBL/GenBank/DDBJ databases">
        <title>Novel isolates from deep terrestrial aquifers shed light on the physiology and ecology of the class Limnochordia.</title>
        <authorList>
            <person name="Karnachuk O.V."/>
            <person name="Lukina A.P."/>
            <person name="Avakyan M.R."/>
            <person name="Kadnikov V."/>
            <person name="Begmatov S."/>
            <person name="Beletsky A.V."/>
            <person name="Mardanov A.V."/>
            <person name="Ravin N.V."/>
        </authorList>
    </citation>
    <scope>NUCLEOTIDE SEQUENCE [LARGE SCALE GENOMIC DNA]</scope>
    <source>
        <strain evidence="4">LN</strain>
    </source>
</reference>
<accession>A0ABZ1BQU4</accession>
<dbReference type="InterPro" id="IPR003675">
    <property type="entry name" value="Rce1/LyrA-like_dom"/>
</dbReference>
<feature type="transmembrane region" description="Helical" evidence="1">
    <location>
        <begin position="191"/>
        <end position="209"/>
    </location>
</feature>
<keyword evidence="1" id="KW-0812">Transmembrane</keyword>
<organism evidence="3 4">
    <name type="scientific">Geochorda subterranea</name>
    <dbReference type="NCBI Taxonomy" id="3109564"/>
    <lineage>
        <taxon>Bacteria</taxon>
        <taxon>Bacillati</taxon>
        <taxon>Bacillota</taxon>
        <taxon>Limnochordia</taxon>
        <taxon>Limnochordales</taxon>
        <taxon>Geochordaceae</taxon>
        <taxon>Geochorda</taxon>
    </lineage>
</organism>
<keyword evidence="1" id="KW-1133">Transmembrane helix</keyword>
<gene>
    <name evidence="3" type="ORF">VLY81_01140</name>
</gene>
<keyword evidence="1" id="KW-0472">Membrane</keyword>
<evidence type="ECO:0000313" key="4">
    <source>
        <dbReference type="Proteomes" id="UP001333102"/>
    </source>
</evidence>
<evidence type="ECO:0000259" key="2">
    <source>
        <dbReference type="Pfam" id="PF02517"/>
    </source>
</evidence>
<dbReference type="GO" id="GO:0016787">
    <property type="term" value="F:hydrolase activity"/>
    <property type="evidence" value="ECO:0007669"/>
    <property type="project" value="UniProtKB-KW"/>
</dbReference>
<proteinExistence type="predicted"/>
<evidence type="ECO:0000256" key="1">
    <source>
        <dbReference type="SAM" id="Phobius"/>
    </source>
</evidence>
<dbReference type="Pfam" id="PF02517">
    <property type="entry name" value="Rce1-like"/>
    <property type="match status" value="1"/>
</dbReference>